<reference evidence="9 10" key="1">
    <citation type="submission" date="2023-11" db="EMBL/GenBank/DDBJ databases">
        <title>Paucibacter sp. nov., isolated from fresh soil in Korea.</title>
        <authorList>
            <person name="Le N.T.T."/>
        </authorList>
    </citation>
    <scope>NUCLEOTIDE SEQUENCE [LARGE SCALE GENOMIC DNA]</scope>
    <source>
        <strain evidence="9 10">R3-3</strain>
    </source>
</reference>
<dbReference type="InterPro" id="IPR036942">
    <property type="entry name" value="Beta-barrel_TonB_sf"/>
</dbReference>
<evidence type="ECO:0000259" key="8">
    <source>
        <dbReference type="Pfam" id="PF07715"/>
    </source>
</evidence>
<dbReference type="Pfam" id="PF07715">
    <property type="entry name" value="Plug"/>
    <property type="match status" value="1"/>
</dbReference>
<name>A0ABU5DJ91_9BURK</name>
<evidence type="ECO:0000313" key="10">
    <source>
        <dbReference type="Proteomes" id="UP001285263"/>
    </source>
</evidence>
<feature type="signal peptide" evidence="6">
    <location>
        <begin position="1"/>
        <end position="28"/>
    </location>
</feature>
<evidence type="ECO:0000256" key="1">
    <source>
        <dbReference type="ARBA" id="ARBA00004442"/>
    </source>
</evidence>
<dbReference type="Pfam" id="PF00593">
    <property type="entry name" value="TonB_dep_Rec_b-barrel"/>
    <property type="match status" value="1"/>
</dbReference>
<accession>A0ABU5DJ91</accession>
<dbReference type="InterPro" id="IPR010104">
    <property type="entry name" value="TonB_rcpt_bac"/>
</dbReference>
<evidence type="ECO:0000259" key="7">
    <source>
        <dbReference type="Pfam" id="PF00593"/>
    </source>
</evidence>
<evidence type="ECO:0000256" key="3">
    <source>
        <dbReference type="ARBA" id="ARBA00023136"/>
    </source>
</evidence>
<evidence type="ECO:0000256" key="6">
    <source>
        <dbReference type="SAM" id="SignalP"/>
    </source>
</evidence>
<dbReference type="InterPro" id="IPR000531">
    <property type="entry name" value="Beta-barrel_TonB"/>
</dbReference>
<keyword evidence="10" id="KW-1185">Reference proteome</keyword>
<gene>
    <name evidence="9" type="ORF">SNE35_14795</name>
</gene>
<dbReference type="PANTHER" id="PTHR40980:SF3">
    <property type="entry name" value="TONB-DEPENDENT RECEPTOR-LIKE BETA-BARREL DOMAIN-CONTAINING PROTEIN"/>
    <property type="match status" value="1"/>
</dbReference>
<feature type="chain" id="PRO_5045568350" evidence="6">
    <location>
        <begin position="29"/>
        <end position="896"/>
    </location>
</feature>
<evidence type="ECO:0000256" key="4">
    <source>
        <dbReference type="ARBA" id="ARBA00023237"/>
    </source>
</evidence>
<keyword evidence="3 5" id="KW-0472">Membrane</keyword>
<keyword evidence="9" id="KW-0675">Receptor</keyword>
<sequence>MNHPKPTQLATAAASLCLLLQMAPAARAADDPDQKLETVTVTGIRASIEKSMTTKRNADTNIEAVTAEDVGKMPDKNIADALSRLPGVNVQYGGALAMDEAERVAIRGTSPNLNFVTINGHSLSAGDWHLGDQAGSGRSVGFGLMPSQLIGQTIVYKTGRADVPEGGISGSVDIITRRPLDFAKSINGEISVGAAHATLANKTDPQVSGLFAWKNDSKTFGVLVQAFKEDRHLRRDGQEVFAYDVLTQAQATAAGHPELAGKRMSNSFNAAMFEGVRKRSGGFVDLQFKPSQSVELNLSGFKDQLKADNYNSSAYALPSQLVRLGGYQIVNPVVDGNVITSATLVRPAGSTSQVIGVEFDHFMRQGAKSTSQFFDLDGKWDATETLSFKGRIGSTKGEGLTNSEPSMVLGLLNPASMTYSQTPGSPASYAVLDAAGKPINMGNVSNFQLMSALAPAVTSTDKESYAHVDGDLKLGGNIFTALKFGVRGTRHERQYDRWEGRYNIQDQPGGPNPPFTSVGGGVLVGGAIPVSAQPVPATSYPSNWFSGGNANFPRDYFRYDTSQLQAWADANVNWDRTLNHNWTSGFHIKETNTAAYAMTEFELSPTFSGNAGLRYVQTKLESTSYQAVPAAVCAALQPCSVPDAIVGSRLGTYVPQTVNATQRDWLPSLNLRWDLGRDLVARAALTRSLGRANYNELAGAVILDDLRGTGSSGNPNLKPITSNNADLTLAWYFAPRAMVSGGLFTQHVQNYVKAGTSQVDYFNITQGKVTTYTVTSRKGVTATINGLEAAVELPVAGGFGIGANYTYVDSKDQDGVALLGTSRNTYNLRGYYEDDKFSASLAWNYRSSYGYALLGDGTNTILRDGSGVATQYNGLNQYAGYGALSLSLGYTRSRRT</sequence>
<dbReference type="SUPFAM" id="SSF56935">
    <property type="entry name" value="Porins"/>
    <property type="match status" value="1"/>
</dbReference>
<evidence type="ECO:0000256" key="2">
    <source>
        <dbReference type="ARBA" id="ARBA00009810"/>
    </source>
</evidence>
<proteinExistence type="inferred from homology"/>
<keyword evidence="4" id="KW-0998">Cell outer membrane</keyword>
<dbReference type="InterPro" id="IPR012910">
    <property type="entry name" value="Plug_dom"/>
</dbReference>
<dbReference type="EMBL" id="JAXCLA010000004">
    <property type="protein sequence ID" value="MDY0745785.1"/>
    <property type="molecule type" value="Genomic_DNA"/>
</dbReference>
<dbReference type="Gene3D" id="2.40.170.20">
    <property type="entry name" value="TonB-dependent receptor, beta-barrel domain"/>
    <property type="match status" value="1"/>
</dbReference>
<evidence type="ECO:0000256" key="5">
    <source>
        <dbReference type="RuleBase" id="RU003357"/>
    </source>
</evidence>
<comment type="subcellular location">
    <subcellularLocation>
        <location evidence="1 5">Cell outer membrane</location>
    </subcellularLocation>
</comment>
<dbReference type="Proteomes" id="UP001285263">
    <property type="component" value="Unassembled WGS sequence"/>
</dbReference>
<dbReference type="PANTHER" id="PTHR40980">
    <property type="entry name" value="PLUG DOMAIN-CONTAINING PROTEIN"/>
    <property type="match status" value="1"/>
</dbReference>
<dbReference type="NCBIfam" id="TIGR01782">
    <property type="entry name" value="TonB-Xanth-Caul"/>
    <property type="match status" value="1"/>
</dbReference>
<dbReference type="Gene3D" id="2.170.130.10">
    <property type="entry name" value="TonB-dependent receptor, plug domain"/>
    <property type="match status" value="1"/>
</dbReference>
<dbReference type="InterPro" id="IPR037066">
    <property type="entry name" value="Plug_dom_sf"/>
</dbReference>
<comment type="similarity">
    <text evidence="2 5">Belongs to the TonB-dependent receptor family.</text>
</comment>
<evidence type="ECO:0000313" key="9">
    <source>
        <dbReference type="EMBL" id="MDY0745785.1"/>
    </source>
</evidence>
<comment type="caution">
    <text evidence="9">The sequence shown here is derived from an EMBL/GenBank/DDBJ whole genome shotgun (WGS) entry which is preliminary data.</text>
</comment>
<dbReference type="RefSeq" id="WP_320423679.1">
    <property type="nucleotide sequence ID" value="NZ_JAXCLA010000004.1"/>
</dbReference>
<organism evidence="9 10">
    <name type="scientific">Roseateles agri</name>
    <dbReference type="NCBI Taxonomy" id="3098619"/>
    <lineage>
        <taxon>Bacteria</taxon>
        <taxon>Pseudomonadati</taxon>
        <taxon>Pseudomonadota</taxon>
        <taxon>Betaproteobacteria</taxon>
        <taxon>Burkholderiales</taxon>
        <taxon>Sphaerotilaceae</taxon>
        <taxon>Roseateles</taxon>
    </lineage>
</organism>
<feature type="domain" description="TonB-dependent receptor-like beta-barrel" evidence="7">
    <location>
        <begin position="498"/>
        <end position="890"/>
    </location>
</feature>
<feature type="domain" description="TonB-dependent receptor plug" evidence="8">
    <location>
        <begin position="55"/>
        <end position="163"/>
    </location>
</feature>
<protein>
    <submittedName>
        <fullName evidence="9">TonB-dependent receptor</fullName>
    </submittedName>
</protein>
<keyword evidence="5" id="KW-0798">TonB box</keyword>
<keyword evidence="6" id="KW-0732">Signal</keyword>